<protein>
    <recommendedName>
        <fullName evidence="5">Protein kinase domain-containing protein</fullName>
    </recommendedName>
</protein>
<feature type="domain" description="Protein kinase" evidence="5">
    <location>
        <begin position="32"/>
        <end position="288"/>
    </location>
</feature>
<name>A0A9W6LHM9_9ACTN</name>
<dbReference type="PANTHER" id="PTHR19848:SF8">
    <property type="entry name" value="F-BOX AND WD REPEAT DOMAIN CONTAINING 7"/>
    <property type="match status" value="1"/>
</dbReference>
<evidence type="ECO:0000313" key="6">
    <source>
        <dbReference type="EMBL" id="GLI42989.1"/>
    </source>
</evidence>
<keyword evidence="4" id="KW-0802">TPR repeat</keyword>
<dbReference type="Gene3D" id="1.10.510.10">
    <property type="entry name" value="Transferase(Phosphotransferase) domain 1"/>
    <property type="match status" value="1"/>
</dbReference>
<dbReference type="Proteomes" id="UP001144313">
    <property type="component" value="Unassembled WGS sequence"/>
</dbReference>
<gene>
    <name evidence="6" type="ORF">GALLR39Z86_28390</name>
</gene>
<dbReference type="AlphaFoldDB" id="A0A9W6LHM9"/>
<dbReference type="PRINTS" id="PR00320">
    <property type="entry name" value="GPROTEINBRPT"/>
</dbReference>
<dbReference type="InterPro" id="IPR011009">
    <property type="entry name" value="Kinase-like_dom_sf"/>
</dbReference>
<evidence type="ECO:0000256" key="2">
    <source>
        <dbReference type="ARBA" id="ARBA00022737"/>
    </source>
</evidence>
<dbReference type="InterPro" id="IPR019734">
    <property type="entry name" value="TPR_rpt"/>
</dbReference>
<dbReference type="GO" id="GO:0005524">
    <property type="term" value="F:ATP binding"/>
    <property type="evidence" value="ECO:0007669"/>
    <property type="project" value="InterPro"/>
</dbReference>
<dbReference type="SUPFAM" id="SSF50978">
    <property type="entry name" value="WD40 repeat-like"/>
    <property type="match status" value="1"/>
</dbReference>
<organism evidence="6 7">
    <name type="scientific">Glycomyces algeriensis</name>
    <dbReference type="NCBI Taxonomy" id="256037"/>
    <lineage>
        <taxon>Bacteria</taxon>
        <taxon>Bacillati</taxon>
        <taxon>Actinomycetota</taxon>
        <taxon>Actinomycetes</taxon>
        <taxon>Glycomycetales</taxon>
        <taxon>Glycomycetaceae</taxon>
        <taxon>Glycomyces</taxon>
    </lineage>
</organism>
<dbReference type="SUPFAM" id="SSF50998">
    <property type="entry name" value="Quinoprotein alcohol dehydrogenase-like"/>
    <property type="match status" value="1"/>
</dbReference>
<dbReference type="PROSITE" id="PS50294">
    <property type="entry name" value="WD_REPEATS_REGION"/>
    <property type="match status" value="3"/>
</dbReference>
<evidence type="ECO:0000256" key="3">
    <source>
        <dbReference type="PROSITE-ProRule" id="PRU00221"/>
    </source>
</evidence>
<keyword evidence="2" id="KW-0677">Repeat</keyword>
<feature type="repeat" description="WD" evidence="3">
    <location>
        <begin position="618"/>
        <end position="659"/>
    </location>
</feature>
<dbReference type="SMART" id="SM00028">
    <property type="entry name" value="TPR"/>
    <property type="match status" value="1"/>
</dbReference>
<dbReference type="PANTHER" id="PTHR19848">
    <property type="entry name" value="WD40 REPEAT PROTEIN"/>
    <property type="match status" value="1"/>
</dbReference>
<dbReference type="InterPro" id="IPR020472">
    <property type="entry name" value="WD40_PAC1"/>
</dbReference>
<dbReference type="InterPro" id="IPR000719">
    <property type="entry name" value="Prot_kinase_dom"/>
</dbReference>
<feature type="repeat" description="WD" evidence="3">
    <location>
        <begin position="660"/>
        <end position="702"/>
    </location>
</feature>
<evidence type="ECO:0000256" key="1">
    <source>
        <dbReference type="ARBA" id="ARBA00022574"/>
    </source>
</evidence>
<dbReference type="SUPFAM" id="SSF48452">
    <property type="entry name" value="TPR-like"/>
    <property type="match status" value="1"/>
</dbReference>
<comment type="caution">
    <text evidence="6">The sequence shown here is derived from an EMBL/GenBank/DDBJ whole genome shotgun (WGS) entry which is preliminary data.</text>
</comment>
<evidence type="ECO:0000256" key="4">
    <source>
        <dbReference type="PROSITE-ProRule" id="PRU00339"/>
    </source>
</evidence>
<dbReference type="EMBL" id="BSDT01000001">
    <property type="protein sequence ID" value="GLI42989.1"/>
    <property type="molecule type" value="Genomic_DNA"/>
</dbReference>
<dbReference type="Pfam" id="PF00400">
    <property type="entry name" value="WD40"/>
    <property type="match status" value="4"/>
</dbReference>
<feature type="repeat" description="WD" evidence="3">
    <location>
        <begin position="909"/>
        <end position="949"/>
    </location>
</feature>
<dbReference type="InterPro" id="IPR036322">
    <property type="entry name" value="WD40_repeat_dom_sf"/>
</dbReference>
<dbReference type="Pfam" id="PF13432">
    <property type="entry name" value="TPR_16"/>
    <property type="match status" value="1"/>
</dbReference>
<dbReference type="PROSITE" id="PS50005">
    <property type="entry name" value="TPR"/>
    <property type="match status" value="1"/>
</dbReference>
<dbReference type="PROSITE" id="PS00108">
    <property type="entry name" value="PROTEIN_KINASE_ST"/>
    <property type="match status" value="1"/>
</dbReference>
<feature type="repeat" description="TPR" evidence="4">
    <location>
        <begin position="311"/>
        <end position="344"/>
    </location>
</feature>
<keyword evidence="1 3" id="KW-0853">WD repeat</keyword>
<feature type="repeat" description="WD" evidence="3">
    <location>
        <begin position="867"/>
        <end position="908"/>
    </location>
</feature>
<evidence type="ECO:0000259" key="5">
    <source>
        <dbReference type="PROSITE" id="PS50011"/>
    </source>
</evidence>
<proteinExistence type="predicted"/>
<dbReference type="GO" id="GO:0004672">
    <property type="term" value="F:protein kinase activity"/>
    <property type="evidence" value="ECO:0007669"/>
    <property type="project" value="InterPro"/>
</dbReference>
<dbReference type="PROSITE" id="PS50082">
    <property type="entry name" value="WD_REPEATS_2"/>
    <property type="match status" value="5"/>
</dbReference>
<dbReference type="InterPro" id="IPR001680">
    <property type="entry name" value="WD40_rpt"/>
</dbReference>
<dbReference type="InterPro" id="IPR019775">
    <property type="entry name" value="WD40_repeat_CS"/>
</dbReference>
<accession>A0A9W6LHM9</accession>
<dbReference type="Pfam" id="PF00069">
    <property type="entry name" value="Pkinase"/>
    <property type="match status" value="1"/>
</dbReference>
<evidence type="ECO:0000313" key="7">
    <source>
        <dbReference type="Proteomes" id="UP001144313"/>
    </source>
</evidence>
<dbReference type="Gene3D" id="2.130.10.10">
    <property type="entry name" value="YVTN repeat-like/Quinoprotein amine dehydrogenase"/>
    <property type="match status" value="3"/>
</dbReference>
<dbReference type="CDD" id="cd14014">
    <property type="entry name" value="STKc_PknB_like"/>
    <property type="match status" value="1"/>
</dbReference>
<feature type="repeat" description="WD" evidence="3">
    <location>
        <begin position="1077"/>
        <end position="1111"/>
    </location>
</feature>
<dbReference type="RefSeq" id="WP_270113319.1">
    <property type="nucleotide sequence ID" value="NZ_BAAAOL010000017.1"/>
</dbReference>
<dbReference type="PROSITE" id="PS50011">
    <property type="entry name" value="PROTEIN_KINASE_DOM"/>
    <property type="match status" value="1"/>
</dbReference>
<dbReference type="InterPro" id="IPR008271">
    <property type="entry name" value="Ser/Thr_kinase_AS"/>
</dbReference>
<dbReference type="InterPro" id="IPR011990">
    <property type="entry name" value="TPR-like_helical_dom_sf"/>
</dbReference>
<dbReference type="SMART" id="SM00320">
    <property type="entry name" value="WD40"/>
    <property type="match status" value="10"/>
</dbReference>
<dbReference type="CDD" id="cd00200">
    <property type="entry name" value="WD40"/>
    <property type="match status" value="2"/>
</dbReference>
<dbReference type="InterPro" id="IPR015943">
    <property type="entry name" value="WD40/YVTN_repeat-like_dom_sf"/>
</dbReference>
<keyword evidence="7" id="KW-1185">Reference proteome</keyword>
<dbReference type="SUPFAM" id="SSF56112">
    <property type="entry name" value="Protein kinase-like (PK-like)"/>
    <property type="match status" value="1"/>
</dbReference>
<dbReference type="SMART" id="SM00220">
    <property type="entry name" value="S_TKc"/>
    <property type="match status" value="1"/>
</dbReference>
<dbReference type="InterPro" id="IPR011047">
    <property type="entry name" value="Quinoprotein_ADH-like_sf"/>
</dbReference>
<sequence length="1119" mass="119355">MTDAPETNGQTTAASDPLDAAEWRAGDRILDQYEIIGSRRGGMGIVYRARHLGWGIDVAVKRPQPHRGDIDTRQFVHEARTWVGLGLHPNVCHCHYVRTIDGLPSIVAEYVDMGCLADWIRDGRLYQGDRRQVLARVLDIAIQTARGLEHAHANGVLHRDVKPANILIEADHTVKLCDFGIAGAYRSASGTNRAYRGTRHYASPEQAAGEPLGPASDLWSFAVSVLEMVVGGVTWLAGPAAGLALTERRSEGPLGAVPEALTDLLSRCLAWKPDRRPGDMSEVLPALLALFAAEAGRPYPRTPPAPARPRADELNNRALSLLDLGRPDEARDAFDEALAADPRHLEASFNRGLLRWRAGEATDDVLVADLRAAQANGAEPTRVRHFIDLVERERGPSSPWFSTSVTRELLQPEAALSPDSALLVIGESTGKFRSIDTEAGTAVRTWFGPDDPVRVIRVDSTGRHVFAASIRGAVNCWELATGLRQGGKGGTGAIDSRICVAADARLAIETFSMTRRRARVWRIDRSRPAHRLAVTGPTTAAAVTPDARWALFADESGGVAAWDLIERRRRFALRVHDHPIDDIAIDPHGRYAVTTAEGFEDYTARVLDLREGRLAAVLAGHRAPVSALAVSPDGTIALTGCGDGTVRIWDLAEGVCLRLLTGHTDTVVSADLADAARGIAVTADTAGATRIWELASGRCLRTVSGEAATISKVLVSATGRLVVRAGRGAVDAWKLTASGTAPFQPCRSRTAIELSDTDALVGGLIREALQSNEKGDVERALTILQTARSQPGHERTAEIMAAWHRVVPATGPGAFRTAWVSRLIPGSDGDRVNDICVTPDGAHVLTAGPGNAVRVHAFDSGELEAELTGHTDTVLAVRADPTGRFAITGGLDGTVRVWDLRSGEQVRLLTEPHGSVLTVCVTPDGLVAAAGSEATVRLWDLATGSLVHSLADHFGRVVALSTTPDGRDLLVADTASVSRWDLSTGRCTSVPERLTGIGLAAAAVTADGMLLTFEFPDRAKVRVRDLSTARFVGLLEHSRSAGHLSMAAIPGTAYALTAESDAVRVWHPAHGRLLGQIDSPPGGARAIAASPDGQHFLTAGDDGAIRIWTIDWGSADPQG</sequence>
<dbReference type="PROSITE" id="PS00678">
    <property type="entry name" value="WD_REPEATS_1"/>
    <property type="match status" value="2"/>
</dbReference>
<dbReference type="Gene3D" id="1.25.40.10">
    <property type="entry name" value="Tetratricopeptide repeat domain"/>
    <property type="match status" value="1"/>
</dbReference>
<reference evidence="6" key="1">
    <citation type="submission" date="2022-12" db="EMBL/GenBank/DDBJ databases">
        <title>Reference genome sequencing for broad-spectrum identification of bacterial and archaeal isolates by mass spectrometry.</title>
        <authorList>
            <person name="Sekiguchi Y."/>
            <person name="Tourlousse D.M."/>
        </authorList>
    </citation>
    <scope>NUCLEOTIDE SEQUENCE</scope>
    <source>
        <strain evidence="6">LLR39Z86</strain>
    </source>
</reference>